<dbReference type="Gene3D" id="1.20.1530.20">
    <property type="match status" value="1"/>
</dbReference>
<dbReference type="Pfam" id="PF00999">
    <property type="entry name" value="Na_H_Exchanger"/>
    <property type="match status" value="1"/>
</dbReference>
<feature type="transmembrane region" description="Helical" evidence="6">
    <location>
        <begin position="64"/>
        <end position="83"/>
    </location>
</feature>
<name>A0ABP1PQB2_9HEXA</name>
<evidence type="ECO:0000256" key="4">
    <source>
        <dbReference type="ARBA" id="ARBA00022989"/>
    </source>
</evidence>
<dbReference type="PANTHER" id="PTHR31102">
    <property type="match status" value="1"/>
</dbReference>
<feature type="transmembrane region" description="Helical" evidence="6">
    <location>
        <begin position="309"/>
        <end position="327"/>
    </location>
</feature>
<evidence type="ECO:0000313" key="9">
    <source>
        <dbReference type="Proteomes" id="UP001642540"/>
    </source>
</evidence>
<evidence type="ECO:0000256" key="2">
    <source>
        <dbReference type="ARBA" id="ARBA00007367"/>
    </source>
</evidence>
<protein>
    <recommendedName>
        <fullName evidence="7">Cation/H+ exchanger transmembrane domain-containing protein</fullName>
    </recommendedName>
</protein>
<evidence type="ECO:0000256" key="6">
    <source>
        <dbReference type="SAM" id="Phobius"/>
    </source>
</evidence>
<dbReference type="InterPro" id="IPR051843">
    <property type="entry name" value="CPA1_transporter"/>
</dbReference>
<feature type="transmembrane region" description="Helical" evidence="6">
    <location>
        <begin position="149"/>
        <end position="172"/>
    </location>
</feature>
<comment type="caution">
    <text evidence="8">The sequence shown here is derived from an EMBL/GenBank/DDBJ whole genome shotgun (WGS) entry which is preliminary data.</text>
</comment>
<feature type="transmembrane region" description="Helical" evidence="6">
    <location>
        <begin position="38"/>
        <end position="58"/>
    </location>
</feature>
<dbReference type="PANTHER" id="PTHR31102:SF1">
    <property type="entry name" value="CATION_H+ EXCHANGER DOMAIN-CONTAINING PROTEIN"/>
    <property type="match status" value="1"/>
</dbReference>
<keyword evidence="5 6" id="KW-0472">Membrane</keyword>
<accession>A0ABP1PQB2</accession>
<feature type="transmembrane region" description="Helical" evidence="6">
    <location>
        <begin position="406"/>
        <end position="426"/>
    </location>
</feature>
<feature type="transmembrane region" description="Helical" evidence="6">
    <location>
        <begin position="256"/>
        <end position="274"/>
    </location>
</feature>
<feature type="domain" description="Cation/H+ exchanger transmembrane" evidence="7">
    <location>
        <begin position="72"/>
        <end position="459"/>
    </location>
</feature>
<dbReference type="InterPro" id="IPR038770">
    <property type="entry name" value="Na+/solute_symporter_sf"/>
</dbReference>
<keyword evidence="9" id="KW-1185">Reference proteome</keyword>
<sequence length="538" mass="57260">MEVEATSEGSISSKSPGNNRSIINLITKWTPPLWLEKLVISFSVPVLIWMVTYLWVGVDGLPGGQIFALIVLLFFGIATGYAVELVRFPPLLGMLIVGMAIRNVPGIKFAVDLTGDVSSTLRQTALVVILIRAGLGLDPTALAKLSGVVIRLAFGPCLMEAVTIAVASHFILDFPWSWGLLLGFVLAAVSPAVTVPCLLSLRDQGYGIAKGIPTIVIAAASVDDILAISAFGVALGFAFNQDESLTMTIIQGPIELVLGITFGVLWGLGLGIFLSQPEDANKDATLFRIVFLLFGGCLSVFGFQYVNFAGSGALGCLTAAFVASILWRRKGILSDNDNLNWGFQKLWFVFQPLLFGLIGCEIDFSTLDPSIVLLGLLCLVIALAVRITTSFYMVARSGLTLKERIFIAMAWLPKATVQAAIGPVAYDLARQQGAGASAEKLGLEVLTIAVLSILVTAPIGAVAIMLFGPKLLSKDTEIISGESKNLTAADTFETESKHEVEAICSNNGEGDLKVNDTEMAIRMSSVNIDIPETLTGSN</sequence>
<reference evidence="8 9" key="1">
    <citation type="submission" date="2024-08" db="EMBL/GenBank/DDBJ databases">
        <authorList>
            <person name="Cucini C."/>
            <person name="Frati F."/>
        </authorList>
    </citation>
    <scope>NUCLEOTIDE SEQUENCE [LARGE SCALE GENOMIC DNA]</scope>
</reference>
<dbReference type="InterPro" id="IPR006153">
    <property type="entry name" value="Cation/H_exchanger_TM"/>
</dbReference>
<organism evidence="8 9">
    <name type="scientific">Orchesella dallaii</name>
    <dbReference type="NCBI Taxonomy" id="48710"/>
    <lineage>
        <taxon>Eukaryota</taxon>
        <taxon>Metazoa</taxon>
        <taxon>Ecdysozoa</taxon>
        <taxon>Arthropoda</taxon>
        <taxon>Hexapoda</taxon>
        <taxon>Collembola</taxon>
        <taxon>Entomobryomorpha</taxon>
        <taxon>Entomobryoidea</taxon>
        <taxon>Orchesellidae</taxon>
        <taxon>Orchesellinae</taxon>
        <taxon>Orchesella</taxon>
    </lineage>
</organism>
<comment type="subcellular location">
    <subcellularLocation>
        <location evidence="1">Membrane</location>
        <topology evidence="1">Multi-pass membrane protein</topology>
    </subcellularLocation>
</comment>
<feature type="transmembrane region" description="Helical" evidence="6">
    <location>
        <begin position="211"/>
        <end position="236"/>
    </location>
</feature>
<feature type="transmembrane region" description="Helical" evidence="6">
    <location>
        <begin position="446"/>
        <end position="467"/>
    </location>
</feature>
<dbReference type="EMBL" id="CAXLJM020000007">
    <property type="protein sequence ID" value="CAL8072025.1"/>
    <property type="molecule type" value="Genomic_DNA"/>
</dbReference>
<feature type="transmembrane region" description="Helical" evidence="6">
    <location>
        <begin position="286"/>
        <end position="303"/>
    </location>
</feature>
<proteinExistence type="inferred from homology"/>
<dbReference type="Proteomes" id="UP001642540">
    <property type="component" value="Unassembled WGS sequence"/>
</dbReference>
<keyword evidence="3 6" id="KW-0812">Transmembrane</keyword>
<comment type="similarity">
    <text evidence="2">Belongs to the monovalent cation:proton antiporter 1 (CPA1) transporter (TC 2.A.36) family.</text>
</comment>
<evidence type="ECO:0000313" key="8">
    <source>
        <dbReference type="EMBL" id="CAL8072025.1"/>
    </source>
</evidence>
<evidence type="ECO:0000259" key="7">
    <source>
        <dbReference type="Pfam" id="PF00999"/>
    </source>
</evidence>
<feature type="transmembrane region" description="Helical" evidence="6">
    <location>
        <begin position="339"/>
        <end position="359"/>
    </location>
</feature>
<feature type="transmembrane region" description="Helical" evidence="6">
    <location>
        <begin position="178"/>
        <end position="199"/>
    </location>
</feature>
<evidence type="ECO:0000256" key="1">
    <source>
        <dbReference type="ARBA" id="ARBA00004141"/>
    </source>
</evidence>
<evidence type="ECO:0000256" key="3">
    <source>
        <dbReference type="ARBA" id="ARBA00022692"/>
    </source>
</evidence>
<keyword evidence="4 6" id="KW-1133">Transmembrane helix</keyword>
<evidence type="ECO:0000256" key="5">
    <source>
        <dbReference type="ARBA" id="ARBA00023136"/>
    </source>
</evidence>
<gene>
    <name evidence="8" type="ORF">ODALV1_LOCUS1965</name>
</gene>
<feature type="transmembrane region" description="Helical" evidence="6">
    <location>
        <begin position="371"/>
        <end position="394"/>
    </location>
</feature>